<evidence type="ECO:0000313" key="3">
    <source>
        <dbReference type="Proteomes" id="UP001320843"/>
    </source>
</evidence>
<sequence>MHMAPTSFSRPTGQVIMNNSAYTPFVSIQNALIAYDDELQSSYVGKLLQRLGVADIHLAADSAQFLERMRTTHIGLVVTSARVKNTSALQLIDILADHHYNGHVIVGGVTDMRIQSSIYEYAQRRDCGGMHIIFAGEPLRLFDFTDMLYRATSPATIDTNGQFIQNRARHINATDVYAAYRGGEISPFLQPNYCLATGGMVGAEALVRWQHPTLGVLGPECFLSLLEECDLGQELVDQLVDIVASVGNSLTTPTPLKLAINVCADQLVSANWADRIVQRLIHSGGNTSHFAIEVTEDGIDNRDGSIAGAVAHWRLNGIDCAIDAFGTGASSINRLCMAPFNVLKIDRQMVWRSRLTSHVFETLESVVRLAHGMGMRVIADGIETEEDLLRMRSIKCDIGQGYHFSRPLPVAEFIALASSQNVFGRRHQ</sequence>
<dbReference type="Proteomes" id="UP001320843">
    <property type="component" value="Unassembled WGS sequence"/>
</dbReference>
<proteinExistence type="predicted"/>
<dbReference type="PROSITE" id="PS50883">
    <property type="entry name" value="EAL"/>
    <property type="match status" value="1"/>
</dbReference>
<dbReference type="EMBL" id="JANFWR010000020">
    <property type="protein sequence ID" value="MCW0400362.1"/>
    <property type="molecule type" value="Genomic_DNA"/>
</dbReference>
<dbReference type="SUPFAM" id="SSF141868">
    <property type="entry name" value="EAL domain-like"/>
    <property type="match status" value="1"/>
</dbReference>
<dbReference type="InterPro" id="IPR001633">
    <property type="entry name" value="EAL_dom"/>
</dbReference>
<dbReference type="SMART" id="SM00052">
    <property type="entry name" value="EAL"/>
    <property type="match status" value="1"/>
</dbReference>
<dbReference type="InterPro" id="IPR050706">
    <property type="entry name" value="Cyclic-di-GMP_PDE-like"/>
</dbReference>
<accession>A0ABT3DXW8</accession>
<protein>
    <recommendedName>
        <fullName evidence="1">EAL domain-containing protein</fullName>
    </recommendedName>
</protein>
<dbReference type="Pfam" id="PF00563">
    <property type="entry name" value="EAL"/>
    <property type="match status" value="1"/>
</dbReference>
<reference evidence="2 3" key="1">
    <citation type="submission" date="2022-06" db="EMBL/GenBank/DDBJ databases">
        <title>Dynamics of rice microbiomes reveals core vertical transmitted seed endophytes.</title>
        <authorList>
            <person name="Liao K."/>
            <person name="Zhang X."/>
        </authorList>
    </citation>
    <scope>NUCLEOTIDE SEQUENCE [LARGE SCALE GENOMIC DNA]</scope>
    <source>
        <strain evidence="2 3">YT10-10-1</strain>
    </source>
</reference>
<gene>
    <name evidence="2" type="ORF">NB700_002918</name>
</gene>
<comment type="caution">
    <text evidence="2">The sequence shown here is derived from an EMBL/GenBank/DDBJ whole genome shotgun (WGS) entry which is preliminary data.</text>
</comment>
<keyword evidence="3" id="KW-1185">Reference proteome</keyword>
<dbReference type="InterPro" id="IPR011006">
    <property type="entry name" value="CheY-like_superfamily"/>
</dbReference>
<dbReference type="CDD" id="cd01948">
    <property type="entry name" value="EAL"/>
    <property type="match status" value="1"/>
</dbReference>
<feature type="domain" description="EAL" evidence="1">
    <location>
        <begin position="169"/>
        <end position="421"/>
    </location>
</feature>
<dbReference type="Gene3D" id="3.20.20.450">
    <property type="entry name" value="EAL domain"/>
    <property type="match status" value="1"/>
</dbReference>
<dbReference type="SUPFAM" id="SSF52172">
    <property type="entry name" value="CheY-like"/>
    <property type="match status" value="1"/>
</dbReference>
<organism evidence="2 3">
    <name type="scientific">Xanthomonas sacchari</name>
    <dbReference type="NCBI Taxonomy" id="56458"/>
    <lineage>
        <taxon>Bacteria</taxon>
        <taxon>Pseudomonadati</taxon>
        <taxon>Pseudomonadota</taxon>
        <taxon>Gammaproteobacteria</taxon>
        <taxon>Lysobacterales</taxon>
        <taxon>Lysobacteraceae</taxon>
        <taxon>Xanthomonas</taxon>
    </lineage>
</organism>
<dbReference type="PANTHER" id="PTHR33121:SF70">
    <property type="entry name" value="SIGNALING PROTEIN YKOW"/>
    <property type="match status" value="1"/>
</dbReference>
<dbReference type="RefSeq" id="WP_225851609.1">
    <property type="nucleotide sequence ID" value="NZ_CP099530.1"/>
</dbReference>
<evidence type="ECO:0000313" key="2">
    <source>
        <dbReference type="EMBL" id="MCW0400362.1"/>
    </source>
</evidence>
<name>A0ABT3DXW8_9XANT</name>
<evidence type="ECO:0000259" key="1">
    <source>
        <dbReference type="PROSITE" id="PS50883"/>
    </source>
</evidence>
<dbReference type="PANTHER" id="PTHR33121">
    <property type="entry name" value="CYCLIC DI-GMP PHOSPHODIESTERASE PDEF"/>
    <property type="match status" value="1"/>
</dbReference>
<dbReference type="InterPro" id="IPR035919">
    <property type="entry name" value="EAL_sf"/>
</dbReference>